<gene>
    <name evidence="3" type="ORF">PCL_11776</name>
    <name evidence="2" type="ORF">Purlil1_6387</name>
</gene>
<feature type="region of interest" description="Disordered" evidence="1">
    <location>
        <begin position="161"/>
        <end position="181"/>
    </location>
</feature>
<name>A0A2U3EB18_PURLI</name>
<feature type="compositionally biased region" description="Basic and acidic residues" evidence="1">
    <location>
        <begin position="40"/>
        <end position="51"/>
    </location>
</feature>
<feature type="compositionally biased region" description="Basic and acidic residues" evidence="1">
    <location>
        <begin position="76"/>
        <end position="88"/>
    </location>
</feature>
<dbReference type="Proteomes" id="UP001287286">
    <property type="component" value="Unassembled WGS sequence"/>
</dbReference>
<dbReference type="EMBL" id="JAWRVI010000020">
    <property type="protein sequence ID" value="KAK4089398.1"/>
    <property type="molecule type" value="Genomic_DNA"/>
</dbReference>
<reference evidence="3 4" key="2">
    <citation type="journal article" date="2016" name="Front. Microbiol.">
        <title>Genome and transcriptome sequences reveal the specific parasitism of the nematophagous Purpureocillium lilacinum 36-1.</title>
        <authorList>
            <person name="Xie J."/>
            <person name="Li S."/>
            <person name="Mo C."/>
            <person name="Xiao X."/>
            <person name="Peng D."/>
            <person name="Wang G."/>
            <person name="Xiao Y."/>
        </authorList>
    </citation>
    <scope>NUCLEOTIDE SEQUENCE [LARGE SCALE GENOMIC DNA]</scope>
    <source>
        <strain evidence="3 4">36-1</strain>
    </source>
</reference>
<reference evidence="2" key="3">
    <citation type="submission" date="2023-11" db="EMBL/GenBank/DDBJ databases">
        <authorList>
            <person name="Beijen E."/>
            <person name="Ohm R.A."/>
        </authorList>
    </citation>
    <scope>NUCLEOTIDE SEQUENCE</scope>
    <source>
        <strain evidence="2">CBS 150709</strain>
    </source>
</reference>
<organism evidence="3 4">
    <name type="scientific">Purpureocillium lilacinum</name>
    <name type="common">Paecilomyces lilacinus</name>
    <dbReference type="NCBI Taxonomy" id="33203"/>
    <lineage>
        <taxon>Eukaryota</taxon>
        <taxon>Fungi</taxon>
        <taxon>Dikarya</taxon>
        <taxon>Ascomycota</taxon>
        <taxon>Pezizomycotina</taxon>
        <taxon>Sordariomycetes</taxon>
        <taxon>Hypocreomycetidae</taxon>
        <taxon>Hypocreales</taxon>
        <taxon>Ophiocordycipitaceae</taxon>
        <taxon>Purpureocillium</taxon>
    </lineage>
</organism>
<evidence type="ECO:0000313" key="5">
    <source>
        <dbReference type="Proteomes" id="UP001287286"/>
    </source>
</evidence>
<protein>
    <submittedName>
        <fullName evidence="3">Uncharacterized protein</fullName>
    </submittedName>
</protein>
<keyword evidence="5" id="KW-1185">Reference proteome</keyword>
<proteinExistence type="predicted"/>
<feature type="compositionally biased region" description="Basic and acidic residues" evidence="1">
    <location>
        <begin position="171"/>
        <end position="181"/>
    </location>
</feature>
<evidence type="ECO:0000256" key="1">
    <source>
        <dbReference type="SAM" id="MobiDB-lite"/>
    </source>
</evidence>
<accession>A0A2U3EB18</accession>
<evidence type="ECO:0000313" key="2">
    <source>
        <dbReference type="EMBL" id="KAK4089398.1"/>
    </source>
</evidence>
<comment type="caution">
    <text evidence="3">The sequence shown here is derived from an EMBL/GenBank/DDBJ whole genome shotgun (WGS) entry which is preliminary data.</text>
</comment>
<reference evidence="3" key="1">
    <citation type="submission" date="2015-05" db="EMBL/GenBank/DDBJ databases">
        <authorList>
            <person name="Wang D.B."/>
            <person name="Wang M."/>
        </authorList>
    </citation>
    <scope>NUCLEOTIDE SEQUENCE</scope>
    <source>
        <strain evidence="3">36-1</strain>
    </source>
</reference>
<sequence>MHLEEVALLCDGEKTWPLPAVGARPSGVDRPGKGGGPSLDDGHHPDTDGQPRLRKGRTGEAPARWPVPATALSTEQGRHTGETQHSTRSECSGQVPKPLSYSLPWPAPTRDSGGRQPAAHSPAPARPGPRGMQKTLMEPAYMGLTWLAGLFCPLTGPRPPCRRRSSVRTTNDAHREIMHPM</sequence>
<evidence type="ECO:0000313" key="3">
    <source>
        <dbReference type="EMBL" id="PWI71682.1"/>
    </source>
</evidence>
<dbReference type="EMBL" id="LCWV01000007">
    <property type="protein sequence ID" value="PWI71682.1"/>
    <property type="molecule type" value="Genomic_DNA"/>
</dbReference>
<dbReference type="AlphaFoldDB" id="A0A2U3EB18"/>
<evidence type="ECO:0000313" key="4">
    <source>
        <dbReference type="Proteomes" id="UP000245956"/>
    </source>
</evidence>
<reference evidence="2 5" key="4">
    <citation type="journal article" date="2024" name="Microbiol. Resour. Announc.">
        <title>Genome annotations for the ascomycete fungi Trichoderma harzianum, Trichoderma aggressivum, and Purpureocillium lilacinum.</title>
        <authorList>
            <person name="Beijen E.P.W."/>
            <person name="Ohm R.A."/>
        </authorList>
    </citation>
    <scope>NUCLEOTIDE SEQUENCE [LARGE SCALE GENOMIC DNA]</scope>
    <source>
        <strain evidence="2 5">CBS 150709</strain>
    </source>
</reference>
<dbReference type="Proteomes" id="UP000245956">
    <property type="component" value="Unassembled WGS sequence"/>
</dbReference>
<feature type="region of interest" description="Disordered" evidence="1">
    <location>
        <begin position="11"/>
        <end position="132"/>
    </location>
</feature>